<dbReference type="Gene3D" id="3.40.630.30">
    <property type="match status" value="1"/>
</dbReference>
<reference evidence="2" key="1">
    <citation type="journal article" date="2015" name="Nature">
        <title>Complex archaea that bridge the gap between prokaryotes and eukaryotes.</title>
        <authorList>
            <person name="Spang A."/>
            <person name="Saw J.H."/>
            <person name="Jorgensen S.L."/>
            <person name="Zaremba-Niedzwiedzka K."/>
            <person name="Martijn J."/>
            <person name="Lind A.E."/>
            <person name="van Eijk R."/>
            <person name="Schleper C."/>
            <person name="Guy L."/>
            <person name="Ettema T.J."/>
        </authorList>
    </citation>
    <scope>NUCLEOTIDE SEQUENCE</scope>
</reference>
<dbReference type="GO" id="GO:0016747">
    <property type="term" value="F:acyltransferase activity, transferring groups other than amino-acyl groups"/>
    <property type="evidence" value="ECO:0007669"/>
    <property type="project" value="InterPro"/>
</dbReference>
<organism evidence="2">
    <name type="scientific">marine sediment metagenome</name>
    <dbReference type="NCBI Taxonomy" id="412755"/>
    <lineage>
        <taxon>unclassified sequences</taxon>
        <taxon>metagenomes</taxon>
        <taxon>ecological metagenomes</taxon>
    </lineage>
</organism>
<dbReference type="PROSITE" id="PS51186">
    <property type="entry name" value="GNAT"/>
    <property type="match status" value="1"/>
</dbReference>
<gene>
    <name evidence="2" type="ORF">LCGC14_0818130</name>
</gene>
<dbReference type="AlphaFoldDB" id="A0A0F9S4L5"/>
<accession>A0A0F9S4L5</accession>
<sequence>MRAESIESYPPIDRDHAQKHLDMAIAMPDVFLVVLAENNGLPIGLMTAAAGPYCFSSRLRTASDLLFVLPENRGGYAAKRLIRRFKEWSNKIGADSATLSVATGISPDRTGRFFELMGFRSMGTIYQMDRN</sequence>
<protein>
    <recommendedName>
        <fullName evidence="1">N-acetyltransferase domain-containing protein</fullName>
    </recommendedName>
</protein>
<name>A0A0F9S4L5_9ZZZZ</name>
<dbReference type="EMBL" id="LAZR01002283">
    <property type="protein sequence ID" value="KKN32011.1"/>
    <property type="molecule type" value="Genomic_DNA"/>
</dbReference>
<dbReference type="CDD" id="cd04301">
    <property type="entry name" value="NAT_SF"/>
    <property type="match status" value="1"/>
</dbReference>
<feature type="domain" description="N-acetyltransferase" evidence="1">
    <location>
        <begin position="1"/>
        <end position="131"/>
    </location>
</feature>
<dbReference type="InterPro" id="IPR000182">
    <property type="entry name" value="GNAT_dom"/>
</dbReference>
<dbReference type="InterPro" id="IPR016181">
    <property type="entry name" value="Acyl_CoA_acyltransferase"/>
</dbReference>
<proteinExistence type="predicted"/>
<evidence type="ECO:0000259" key="1">
    <source>
        <dbReference type="PROSITE" id="PS51186"/>
    </source>
</evidence>
<dbReference type="SUPFAM" id="SSF55729">
    <property type="entry name" value="Acyl-CoA N-acyltransferases (Nat)"/>
    <property type="match status" value="1"/>
</dbReference>
<evidence type="ECO:0000313" key="2">
    <source>
        <dbReference type="EMBL" id="KKN32011.1"/>
    </source>
</evidence>
<comment type="caution">
    <text evidence="2">The sequence shown here is derived from an EMBL/GenBank/DDBJ whole genome shotgun (WGS) entry which is preliminary data.</text>
</comment>